<dbReference type="AlphaFoldDB" id="A0A2G1QTQ9"/>
<keyword evidence="3" id="KW-0813">Transport</keyword>
<dbReference type="PANTHER" id="PTHR30483:SF6">
    <property type="entry name" value="PERIPLASMIC BINDING PROTEIN OF ABC TRANSPORTER FOR NATURAL AMINO ACIDS"/>
    <property type="match status" value="1"/>
</dbReference>
<sequence>MIAAIFGNARRWAMAAGLALLAGCQGVPMGLPAPGINGLPVEQPTPVPATLPPAKGEIIGNGPVRVAMLLPLTAPGNAGVVAKGFRNAAALAVDDFAGSVELVVKDTAGVPNTATDAAGEAFNEGAAIVLGPLFSGNVSAVSGVLEPRGRMMIAFSSDASVARRGVYLNSFLPGDIIRRTLDHAAAQGVRRIMAIVPDGAFGILVERTARETLSRSGGELVGVVRYTYDDSSVAKAVADSLPLIARADAILLPDGGNTPGVFARQLREAGAELQGKRFLGSGQWSGAELGDAAFNGAWYADVDQTRLGQFATRYQQKYGEKPVPNMALGYDTLALVAGLARNGGAAALNAAKLESPGGFNGYAGLFRLRSDGRNERGYAVYEIREGKAHVVAPAPTDFRPGY</sequence>
<evidence type="ECO:0000256" key="4">
    <source>
        <dbReference type="SAM" id="SignalP"/>
    </source>
</evidence>
<dbReference type="SUPFAM" id="SSF53822">
    <property type="entry name" value="Periplasmic binding protein-like I"/>
    <property type="match status" value="1"/>
</dbReference>
<feature type="signal peptide" evidence="4">
    <location>
        <begin position="1"/>
        <end position="15"/>
    </location>
</feature>
<dbReference type="RefSeq" id="WP_099303323.1">
    <property type="nucleotide sequence ID" value="NZ_PDVP01000001.1"/>
</dbReference>
<dbReference type="InterPro" id="IPR028082">
    <property type="entry name" value="Peripla_BP_I"/>
</dbReference>
<evidence type="ECO:0000313" key="6">
    <source>
        <dbReference type="EMBL" id="PHP68849.1"/>
    </source>
</evidence>
<organism evidence="6 7">
    <name type="scientific">Zhengella mangrovi</name>
    <dbReference type="NCBI Taxonomy" id="1982044"/>
    <lineage>
        <taxon>Bacteria</taxon>
        <taxon>Pseudomonadati</taxon>
        <taxon>Pseudomonadota</taxon>
        <taxon>Alphaproteobacteria</taxon>
        <taxon>Hyphomicrobiales</taxon>
        <taxon>Notoacmeibacteraceae</taxon>
        <taxon>Zhengella</taxon>
    </lineage>
</organism>
<dbReference type="Proteomes" id="UP000221168">
    <property type="component" value="Unassembled WGS sequence"/>
</dbReference>
<name>A0A2G1QTQ9_9HYPH</name>
<evidence type="ECO:0000256" key="1">
    <source>
        <dbReference type="ARBA" id="ARBA00010062"/>
    </source>
</evidence>
<dbReference type="CDD" id="cd06339">
    <property type="entry name" value="PBP1_YraM_LppC_lipoprotein-like"/>
    <property type="match status" value="1"/>
</dbReference>
<evidence type="ECO:0000256" key="2">
    <source>
        <dbReference type="ARBA" id="ARBA00022729"/>
    </source>
</evidence>
<proteinExistence type="inferred from homology"/>
<keyword evidence="7" id="KW-1185">Reference proteome</keyword>
<evidence type="ECO:0000256" key="3">
    <source>
        <dbReference type="ARBA" id="ARBA00022970"/>
    </source>
</evidence>
<evidence type="ECO:0000259" key="5">
    <source>
        <dbReference type="Pfam" id="PF13458"/>
    </source>
</evidence>
<dbReference type="InterPro" id="IPR028081">
    <property type="entry name" value="Leu-bd"/>
</dbReference>
<keyword evidence="2 4" id="KW-0732">Signal</keyword>
<feature type="chain" id="PRO_5013807207" evidence="4">
    <location>
        <begin position="16"/>
        <end position="402"/>
    </location>
</feature>
<dbReference type="PANTHER" id="PTHR30483">
    <property type="entry name" value="LEUCINE-SPECIFIC-BINDING PROTEIN"/>
    <property type="match status" value="1"/>
</dbReference>
<dbReference type="OrthoDB" id="7210494at2"/>
<protein>
    <submittedName>
        <fullName evidence="6">Penicillin-binding protein activator</fullName>
    </submittedName>
</protein>
<accession>A0A2G1QTQ9</accession>
<keyword evidence="3" id="KW-0029">Amino-acid transport</keyword>
<reference evidence="6 7" key="1">
    <citation type="submission" date="2017-10" db="EMBL/GenBank/DDBJ databases">
        <title>Sedimentibacterium mangrovi gen. nov., sp. nov., a novel member of family Phyllobacteriacea isolated from mangrove sediment.</title>
        <authorList>
            <person name="Liao H."/>
            <person name="Tian Y."/>
        </authorList>
    </citation>
    <scope>NUCLEOTIDE SEQUENCE [LARGE SCALE GENOMIC DNA]</scope>
    <source>
        <strain evidence="6 7">X9-2-2</strain>
    </source>
</reference>
<comment type="similarity">
    <text evidence="1">Belongs to the leucine-binding protein family.</text>
</comment>
<evidence type="ECO:0000313" key="7">
    <source>
        <dbReference type="Proteomes" id="UP000221168"/>
    </source>
</evidence>
<dbReference type="InterPro" id="IPR051010">
    <property type="entry name" value="BCAA_transport"/>
</dbReference>
<comment type="caution">
    <text evidence="6">The sequence shown here is derived from an EMBL/GenBank/DDBJ whole genome shotgun (WGS) entry which is preliminary data.</text>
</comment>
<feature type="domain" description="Leucine-binding protein" evidence="5">
    <location>
        <begin position="63"/>
        <end position="386"/>
    </location>
</feature>
<gene>
    <name evidence="6" type="ORF">CSC94_02325</name>
</gene>
<dbReference type="GO" id="GO:0006865">
    <property type="term" value="P:amino acid transport"/>
    <property type="evidence" value="ECO:0007669"/>
    <property type="project" value="UniProtKB-KW"/>
</dbReference>
<dbReference type="EMBL" id="PDVP01000001">
    <property type="protein sequence ID" value="PHP68849.1"/>
    <property type="molecule type" value="Genomic_DNA"/>
</dbReference>
<dbReference type="Pfam" id="PF13458">
    <property type="entry name" value="Peripla_BP_6"/>
    <property type="match status" value="1"/>
</dbReference>
<dbReference type="Gene3D" id="3.40.50.2300">
    <property type="match status" value="2"/>
</dbReference>